<feature type="chain" id="PRO_5042053510" description="Secreted protein" evidence="1">
    <location>
        <begin position="26"/>
        <end position="175"/>
    </location>
</feature>
<proteinExistence type="predicted"/>
<keyword evidence="3" id="KW-1185">Reference proteome</keyword>
<evidence type="ECO:0000313" key="3">
    <source>
        <dbReference type="Proteomes" id="UP001215598"/>
    </source>
</evidence>
<evidence type="ECO:0000256" key="1">
    <source>
        <dbReference type="SAM" id="SignalP"/>
    </source>
</evidence>
<accession>A0AAD7I6C0</accession>
<dbReference type="AlphaFoldDB" id="A0AAD7I6C0"/>
<gene>
    <name evidence="2" type="ORF">B0H16DRAFT_1467333</name>
</gene>
<comment type="caution">
    <text evidence="2">The sequence shown here is derived from an EMBL/GenBank/DDBJ whole genome shotgun (WGS) entry which is preliminary data.</text>
</comment>
<name>A0AAD7I6C0_9AGAR</name>
<evidence type="ECO:0008006" key="4">
    <source>
        <dbReference type="Google" id="ProtNLM"/>
    </source>
</evidence>
<dbReference type="EMBL" id="JARKIB010000129">
    <property type="protein sequence ID" value="KAJ7735040.1"/>
    <property type="molecule type" value="Genomic_DNA"/>
</dbReference>
<sequence>MYLSCFCACRLLWISLLSCLGASHSLVAFEGTLHAVPFIGAGLSPDLCLSSKSTIHHLAFAPIPTKLPVVEIIFFLPMVARMCFGATGRYYPVIVWRALLVASCTGRDSTVKAVMHDCLREYPGSARRAITSESSVLADLPSPPSFHIGKVFSAPSAGPFFLDFPPPTKPTSANY</sequence>
<dbReference type="Proteomes" id="UP001215598">
    <property type="component" value="Unassembled WGS sequence"/>
</dbReference>
<organism evidence="2 3">
    <name type="scientific">Mycena metata</name>
    <dbReference type="NCBI Taxonomy" id="1033252"/>
    <lineage>
        <taxon>Eukaryota</taxon>
        <taxon>Fungi</taxon>
        <taxon>Dikarya</taxon>
        <taxon>Basidiomycota</taxon>
        <taxon>Agaricomycotina</taxon>
        <taxon>Agaricomycetes</taxon>
        <taxon>Agaricomycetidae</taxon>
        <taxon>Agaricales</taxon>
        <taxon>Marasmiineae</taxon>
        <taxon>Mycenaceae</taxon>
        <taxon>Mycena</taxon>
    </lineage>
</organism>
<evidence type="ECO:0000313" key="2">
    <source>
        <dbReference type="EMBL" id="KAJ7735040.1"/>
    </source>
</evidence>
<feature type="signal peptide" evidence="1">
    <location>
        <begin position="1"/>
        <end position="25"/>
    </location>
</feature>
<reference evidence="2" key="1">
    <citation type="submission" date="2023-03" db="EMBL/GenBank/DDBJ databases">
        <title>Massive genome expansion in bonnet fungi (Mycena s.s.) driven by repeated elements and novel gene families across ecological guilds.</title>
        <authorList>
            <consortium name="Lawrence Berkeley National Laboratory"/>
            <person name="Harder C.B."/>
            <person name="Miyauchi S."/>
            <person name="Viragh M."/>
            <person name="Kuo A."/>
            <person name="Thoen E."/>
            <person name="Andreopoulos B."/>
            <person name="Lu D."/>
            <person name="Skrede I."/>
            <person name="Drula E."/>
            <person name="Henrissat B."/>
            <person name="Morin E."/>
            <person name="Kohler A."/>
            <person name="Barry K."/>
            <person name="LaButti K."/>
            <person name="Morin E."/>
            <person name="Salamov A."/>
            <person name="Lipzen A."/>
            <person name="Mereny Z."/>
            <person name="Hegedus B."/>
            <person name="Baldrian P."/>
            <person name="Stursova M."/>
            <person name="Weitz H."/>
            <person name="Taylor A."/>
            <person name="Grigoriev I.V."/>
            <person name="Nagy L.G."/>
            <person name="Martin F."/>
            <person name="Kauserud H."/>
        </authorList>
    </citation>
    <scope>NUCLEOTIDE SEQUENCE</scope>
    <source>
        <strain evidence="2">CBHHK182m</strain>
    </source>
</reference>
<protein>
    <recommendedName>
        <fullName evidence="4">Secreted protein</fullName>
    </recommendedName>
</protein>
<keyword evidence="1" id="KW-0732">Signal</keyword>